<accession>A0A3P5XA85</accession>
<feature type="compositionally biased region" description="Polar residues" evidence="1">
    <location>
        <begin position="105"/>
        <end position="118"/>
    </location>
</feature>
<keyword evidence="3" id="KW-1185">Reference proteome</keyword>
<proteinExistence type="predicted"/>
<evidence type="ECO:0000313" key="2">
    <source>
        <dbReference type="EMBL" id="VDC31529.1"/>
    </source>
</evidence>
<feature type="region of interest" description="Disordered" evidence="1">
    <location>
        <begin position="99"/>
        <end position="118"/>
    </location>
</feature>
<dbReference type="AlphaFoldDB" id="A0A3P5XA85"/>
<sequence>MISPDGPYPGSSELCFGTAPGRELNRVEVLRSQQSPSQCANATEGAIIVNAWDRGNGLVFANMLHVDDELPPDLRPPDETLSHVAGACNACTRQSEALNRDGFPSSRTASTIRASMVS</sequence>
<dbReference type="Proteomes" id="UP000277498">
    <property type="component" value="Unassembled WGS sequence"/>
</dbReference>
<organism evidence="2 3">
    <name type="scientific">Pseudogemmobacter humi</name>
    <dbReference type="NCBI Taxonomy" id="2483812"/>
    <lineage>
        <taxon>Bacteria</taxon>
        <taxon>Pseudomonadati</taxon>
        <taxon>Pseudomonadota</taxon>
        <taxon>Alphaproteobacteria</taxon>
        <taxon>Rhodobacterales</taxon>
        <taxon>Paracoccaceae</taxon>
        <taxon>Pseudogemmobacter</taxon>
    </lineage>
</organism>
<gene>
    <name evidence="2" type="ORF">XINFAN_02929</name>
</gene>
<reference evidence="2 3" key="1">
    <citation type="submission" date="2018-11" db="EMBL/GenBank/DDBJ databases">
        <authorList>
            <person name="Criscuolo A."/>
        </authorList>
    </citation>
    <scope>NUCLEOTIDE SEQUENCE [LARGE SCALE GENOMIC DNA]</scope>
    <source>
        <strain evidence="2">ACIP111625</strain>
    </source>
</reference>
<dbReference type="EMBL" id="UXAW01000085">
    <property type="protein sequence ID" value="VDC31529.1"/>
    <property type="molecule type" value="Genomic_DNA"/>
</dbReference>
<evidence type="ECO:0000256" key="1">
    <source>
        <dbReference type="SAM" id="MobiDB-lite"/>
    </source>
</evidence>
<dbReference type="OrthoDB" id="7313036at2"/>
<name>A0A3P5XA85_9RHOB</name>
<protein>
    <submittedName>
        <fullName evidence="2">Uncharacterized protein</fullName>
    </submittedName>
</protein>
<evidence type="ECO:0000313" key="3">
    <source>
        <dbReference type="Proteomes" id="UP000277498"/>
    </source>
</evidence>
<dbReference type="RefSeq" id="WP_124087652.1">
    <property type="nucleotide sequence ID" value="NZ_UXAW01000085.1"/>
</dbReference>